<evidence type="ECO:0000313" key="1">
    <source>
        <dbReference type="EMBL" id="VFU64631.1"/>
    </source>
</evidence>
<dbReference type="AlphaFoldDB" id="A0A6N2NL54"/>
<proteinExistence type="predicted"/>
<reference evidence="1" key="1">
    <citation type="submission" date="2019-03" db="EMBL/GenBank/DDBJ databases">
        <authorList>
            <person name="Mank J."/>
            <person name="Almeida P."/>
        </authorList>
    </citation>
    <scope>NUCLEOTIDE SEQUENCE</scope>
    <source>
        <strain evidence="1">78183</strain>
    </source>
</reference>
<protein>
    <submittedName>
        <fullName evidence="1">Uncharacterized protein</fullName>
    </submittedName>
</protein>
<gene>
    <name evidence="1" type="ORF">SVIM_LOCUS495103</name>
</gene>
<accession>A0A6N2NL54</accession>
<sequence>MLLWHIEQAAEKEESFGSTKLTSKLFQLARTWCFQGIRRFCWKRELLFSFWLIKLFSVRLQACSTESAAWRPSKKQN</sequence>
<name>A0A6N2NL54_SALVM</name>
<dbReference type="EMBL" id="CAADRP010002262">
    <property type="protein sequence ID" value="VFU64631.1"/>
    <property type="molecule type" value="Genomic_DNA"/>
</dbReference>
<organism evidence="1">
    <name type="scientific">Salix viminalis</name>
    <name type="common">Common osier</name>
    <name type="synonym">Basket willow</name>
    <dbReference type="NCBI Taxonomy" id="40686"/>
    <lineage>
        <taxon>Eukaryota</taxon>
        <taxon>Viridiplantae</taxon>
        <taxon>Streptophyta</taxon>
        <taxon>Embryophyta</taxon>
        <taxon>Tracheophyta</taxon>
        <taxon>Spermatophyta</taxon>
        <taxon>Magnoliopsida</taxon>
        <taxon>eudicotyledons</taxon>
        <taxon>Gunneridae</taxon>
        <taxon>Pentapetalae</taxon>
        <taxon>rosids</taxon>
        <taxon>fabids</taxon>
        <taxon>Malpighiales</taxon>
        <taxon>Salicaceae</taxon>
        <taxon>Saliceae</taxon>
        <taxon>Salix</taxon>
    </lineage>
</organism>